<reference evidence="2 3" key="1">
    <citation type="submission" date="2024-09" db="EMBL/GenBank/DDBJ databases">
        <authorList>
            <person name="Sun Q."/>
            <person name="Mori K."/>
        </authorList>
    </citation>
    <scope>NUCLEOTIDE SEQUENCE [LARGE SCALE GENOMIC DNA]</scope>
    <source>
        <strain evidence="2 3">NCAIM B.02529</strain>
    </source>
</reference>
<name>A0ABV6LQ10_9BACI</name>
<comment type="caution">
    <text evidence="2">The sequence shown here is derived from an EMBL/GenBank/DDBJ whole genome shotgun (WGS) entry which is preliminary data.</text>
</comment>
<feature type="region of interest" description="Disordered" evidence="1">
    <location>
        <begin position="50"/>
        <end position="74"/>
    </location>
</feature>
<proteinExistence type="predicted"/>
<keyword evidence="3" id="KW-1185">Reference proteome</keyword>
<dbReference type="Pfam" id="PF13031">
    <property type="entry name" value="DUF3892"/>
    <property type="match status" value="1"/>
</dbReference>
<evidence type="ECO:0000313" key="3">
    <source>
        <dbReference type="Proteomes" id="UP001589836"/>
    </source>
</evidence>
<sequence>MAERIVAVRKNGQGSIIKMKLSNGDIVDYKEAQQMALDGLLEHVDINRGKDGDMHLRSTPDSDESNNLSNMPLF</sequence>
<organism evidence="2 3">
    <name type="scientific">Pontibacillus salicampi</name>
    <dbReference type="NCBI Taxonomy" id="1449801"/>
    <lineage>
        <taxon>Bacteria</taxon>
        <taxon>Bacillati</taxon>
        <taxon>Bacillota</taxon>
        <taxon>Bacilli</taxon>
        <taxon>Bacillales</taxon>
        <taxon>Bacillaceae</taxon>
        <taxon>Pontibacillus</taxon>
    </lineage>
</organism>
<protein>
    <submittedName>
        <fullName evidence="2">DUF3892 domain-containing protein</fullName>
    </submittedName>
</protein>
<feature type="compositionally biased region" description="Basic and acidic residues" evidence="1">
    <location>
        <begin position="50"/>
        <end position="60"/>
    </location>
</feature>
<dbReference type="Proteomes" id="UP001589836">
    <property type="component" value="Unassembled WGS sequence"/>
</dbReference>
<gene>
    <name evidence="2" type="ORF">ACFFGV_13070</name>
</gene>
<accession>A0ABV6LQ10</accession>
<dbReference type="RefSeq" id="WP_377348536.1">
    <property type="nucleotide sequence ID" value="NZ_JBHLTP010000011.1"/>
</dbReference>
<dbReference type="EMBL" id="JBHLTP010000011">
    <property type="protein sequence ID" value="MFC0524500.1"/>
    <property type="molecule type" value="Genomic_DNA"/>
</dbReference>
<evidence type="ECO:0000256" key="1">
    <source>
        <dbReference type="SAM" id="MobiDB-lite"/>
    </source>
</evidence>
<feature type="compositionally biased region" description="Polar residues" evidence="1">
    <location>
        <begin position="65"/>
        <end position="74"/>
    </location>
</feature>
<dbReference type="InterPro" id="IPR024997">
    <property type="entry name" value="DUF3892"/>
</dbReference>
<evidence type="ECO:0000313" key="2">
    <source>
        <dbReference type="EMBL" id="MFC0524500.1"/>
    </source>
</evidence>